<proteinExistence type="inferred from homology"/>
<dbReference type="InterPro" id="IPR002758">
    <property type="entry name" value="Cation_antiport_E"/>
</dbReference>
<dbReference type="NCBIfam" id="NF006521">
    <property type="entry name" value="PRK08965.1-5"/>
    <property type="match status" value="1"/>
</dbReference>
<evidence type="ECO:0000313" key="9">
    <source>
        <dbReference type="Proteomes" id="UP001519654"/>
    </source>
</evidence>
<organism evidence="8 9">
    <name type="scientific">Paractinoplanes bogorensis</name>
    <dbReference type="NCBI Taxonomy" id="1610840"/>
    <lineage>
        <taxon>Bacteria</taxon>
        <taxon>Bacillati</taxon>
        <taxon>Actinomycetota</taxon>
        <taxon>Actinomycetes</taxon>
        <taxon>Micromonosporales</taxon>
        <taxon>Micromonosporaceae</taxon>
        <taxon>Paractinoplanes</taxon>
    </lineage>
</organism>
<feature type="transmembrane region" description="Helical" evidence="7">
    <location>
        <begin position="12"/>
        <end position="45"/>
    </location>
</feature>
<evidence type="ECO:0000256" key="6">
    <source>
        <dbReference type="ARBA" id="ARBA00023136"/>
    </source>
</evidence>
<comment type="caution">
    <text evidence="8">The sequence shown here is derived from an EMBL/GenBank/DDBJ whole genome shotgun (WGS) entry which is preliminary data.</text>
</comment>
<dbReference type="PANTHER" id="PTHR34584">
    <property type="entry name" value="NA(+)/H(+) ANTIPORTER SUBUNIT E1"/>
    <property type="match status" value="1"/>
</dbReference>
<keyword evidence="4 7" id="KW-0812">Transmembrane</keyword>
<evidence type="ECO:0000256" key="3">
    <source>
        <dbReference type="ARBA" id="ARBA00022475"/>
    </source>
</evidence>
<gene>
    <name evidence="8" type="ORF">KOI35_46295</name>
</gene>
<protein>
    <submittedName>
        <fullName evidence="8">Na+/H+ antiporter subunit E</fullName>
    </submittedName>
</protein>
<comment type="subcellular location">
    <subcellularLocation>
        <location evidence="1">Cell membrane</location>
        <topology evidence="1">Multi-pass membrane protein</topology>
    </subcellularLocation>
</comment>
<keyword evidence="5 7" id="KW-1133">Transmembrane helix</keyword>
<keyword evidence="6 7" id="KW-0472">Membrane</keyword>
<dbReference type="Proteomes" id="UP001519654">
    <property type="component" value="Unassembled WGS sequence"/>
</dbReference>
<evidence type="ECO:0000256" key="5">
    <source>
        <dbReference type="ARBA" id="ARBA00022989"/>
    </source>
</evidence>
<dbReference type="EMBL" id="JAHKKG010000026">
    <property type="protein sequence ID" value="MBU2670934.1"/>
    <property type="molecule type" value="Genomic_DNA"/>
</dbReference>
<evidence type="ECO:0000256" key="2">
    <source>
        <dbReference type="ARBA" id="ARBA00006228"/>
    </source>
</evidence>
<evidence type="ECO:0000256" key="1">
    <source>
        <dbReference type="ARBA" id="ARBA00004651"/>
    </source>
</evidence>
<keyword evidence="9" id="KW-1185">Reference proteome</keyword>
<evidence type="ECO:0000313" key="8">
    <source>
        <dbReference type="EMBL" id="MBU2670934.1"/>
    </source>
</evidence>
<dbReference type="Pfam" id="PF01899">
    <property type="entry name" value="MNHE"/>
    <property type="match status" value="1"/>
</dbReference>
<accession>A0ABS5Z5F9</accession>
<evidence type="ECO:0000256" key="7">
    <source>
        <dbReference type="SAM" id="Phobius"/>
    </source>
</evidence>
<evidence type="ECO:0000256" key="4">
    <source>
        <dbReference type="ARBA" id="ARBA00022692"/>
    </source>
</evidence>
<keyword evidence="3" id="KW-1003">Cell membrane</keyword>
<dbReference type="RefSeq" id="WP_215796171.1">
    <property type="nucleotide sequence ID" value="NZ_JAHKKG010000026.1"/>
</dbReference>
<dbReference type="PANTHER" id="PTHR34584:SF1">
    <property type="entry name" value="NA(+)_H(+) ANTIPORTER SUBUNIT E1"/>
    <property type="match status" value="1"/>
</dbReference>
<comment type="similarity">
    <text evidence="2">Belongs to the CPA3 antiporters (TC 2.A.63) subunit E family.</text>
</comment>
<reference evidence="8 9" key="1">
    <citation type="submission" date="2021-06" db="EMBL/GenBank/DDBJ databases">
        <title>Actinoplanes lichenicola sp. nov., and Actinoplanes ovalisporus sp. nov., isolated from lichen in Thailand.</title>
        <authorList>
            <person name="Saeng-In P."/>
            <person name="Kanchanasin P."/>
            <person name="Yuki M."/>
            <person name="Kudo T."/>
            <person name="Ohkuma M."/>
            <person name="Phongsopitanun W."/>
            <person name="Tanasupawat S."/>
        </authorList>
    </citation>
    <scope>NUCLEOTIDE SEQUENCE [LARGE SCALE GENOMIC DNA]</scope>
    <source>
        <strain evidence="8 9">NBRC 110975</strain>
    </source>
</reference>
<name>A0ABS5Z5F9_9ACTN</name>
<sequence>MTGGRWRDRGVAALGLTVIWVLLWGSFTPLTMVGGVVVAVIVLTVFPLPPVTYAGRIHPLSVLRFAGRFLTDMVLASAQVAALAFRFGHVPRSAVIAVPLRAPSDLGLTMTAEALSLVPGSLIVDVDRKRGILFVHVLDVSGPDSVERFRQDVLDLESRIIHAFGSPAERHALGEVPA</sequence>